<gene>
    <name evidence="1" type="ORF">BWY04_01319</name>
</gene>
<reference evidence="1" key="1">
    <citation type="submission" date="2017-02" db="EMBL/GenBank/DDBJ databases">
        <title>Delving into the versatile metabolic prowess of the omnipresent phylum Bacteroidetes.</title>
        <authorList>
            <person name="Nobu M.K."/>
            <person name="Mei R."/>
            <person name="Narihiro T."/>
            <person name="Kuroda K."/>
            <person name="Liu W.-T."/>
        </authorList>
    </citation>
    <scope>NUCLEOTIDE SEQUENCE</scope>
    <source>
        <strain evidence="1">ADurb.Bin160</strain>
    </source>
</reference>
<organism evidence="1">
    <name type="scientific">candidate division CPR1 bacterium ADurb.Bin160</name>
    <dbReference type="NCBI Taxonomy" id="1852826"/>
    <lineage>
        <taxon>Bacteria</taxon>
        <taxon>candidate division CPR1</taxon>
    </lineage>
</organism>
<comment type="caution">
    <text evidence="1">The sequence shown here is derived from an EMBL/GenBank/DDBJ whole genome shotgun (WGS) entry which is preliminary data.</text>
</comment>
<dbReference type="AlphaFoldDB" id="A0A1V5ZK14"/>
<dbReference type="EMBL" id="MWDB01000041">
    <property type="protein sequence ID" value="OQB40519.1"/>
    <property type="molecule type" value="Genomic_DNA"/>
</dbReference>
<protein>
    <submittedName>
        <fullName evidence="1">Uncharacterized protein</fullName>
    </submittedName>
</protein>
<proteinExistence type="predicted"/>
<name>A0A1V5ZK14_9BACT</name>
<sequence length="568" mass="66242">MDYEIVKKIIKERFSLGAEGYSNFEKNLETTVPEYNFTDENKRKIYKIDPSLYRYIDDGYNILLNLRSFASEHTISFSDYSSNKININGNSIKIFKAASDYYHNKIKRSFEKIHFSGRIDNLRFIEMVSNDTNSSFSELFNLINKLYKPSEVKTFKETFDLEEEKNLKTATNFLLLKIFEKIGCYKIKTDKELYFVISTNFNDFFMCSNGEGWTSCLNPESPSGFWSALPFLVADRNRCLCFISDLTEKEYLGVKSIRMFKRGWGELDNAGVINTGIFYPAKEYIDNMFFDSMPIEESIMSIRNSSFRSMYPLSLFYNKYGVFDFLYQDDTCFDFHSEDIVFLRKGRKNHTIIIKNKGTRDYHMCSYKDGLKKLIEEDKTIEEFPGLRFCSICYDILDEEEKIIYNLYEGKKVISCKKCFLLLNETTQIKCDICGNVVPKGLTKVSNRKIGENKHRSIICHECHECARCSSFIPKGKEKIYRGNIVCETCKAEMEDNDMRRYGMRNREKNIFSSEEIVKPSLSWKIKQRNADDEEDADTDADVINAASNALKEMIAPIKIDISSFKIN</sequence>
<accession>A0A1V5ZK14</accession>
<dbReference type="Proteomes" id="UP000485621">
    <property type="component" value="Unassembled WGS sequence"/>
</dbReference>
<evidence type="ECO:0000313" key="1">
    <source>
        <dbReference type="EMBL" id="OQB40519.1"/>
    </source>
</evidence>